<evidence type="ECO:0000256" key="1">
    <source>
        <dbReference type="ARBA" id="ARBA00022428"/>
    </source>
</evidence>
<dbReference type="GeneID" id="57691128"/>
<keyword evidence="1 3" id="KW-0474">Menaquinone biosynthesis</keyword>
<dbReference type="GO" id="GO:0009234">
    <property type="term" value="P:menaquinone biosynthetic process"/>
    <property type="evidence" value="ECO:0007669"/>
    <property type="project" value="UniProtKB-UniRule"/>
</dbReference>
<dbReference type="HAMAP" id="MF_01660">
    <property type="entry name" value="MenH"/>
    <property type="match status" value="1"/>
</dbReference>
<comment type="similarity">
    <text evidence="3">Belongs to the AB hydrolase superfamily. MenH family.</text>
</comment>
<dbReference type="InterPro" id="IPR029058">
    <property type="entry name" value="AB_hydrolase_fold"/>
</dbReference>
<dbReference type="PANTHER" id="PTHR42916:SF1">
    <property type="entry name" value="PROTEIN PHYLLO, CHLOROPLASTIC"/>
    <property type="match status" value="1"/>
</dbReference>
<evidence type="ECO:0000259" key="4">
    <source>
        <dbReference type="Pfam" id="PF12697"/>
    </source>
</evidence>
<name>A0A2T4MKW1_9STAP</name>
<reference evidence="5" key="1">
    <citation type="submission" date="2019-11" db="EMBL/GenBank/DDBJ databases">
        <title>Whole genome comparisons of Staphylococcus agnetis isolates from cattle and chickens.</title>
        <authorList>
            <person name="Rhoads D."/>
            <person name="Shwani A."/>
            <person name="Adkins P."/>
            <person name="Calcutt M."/>
            <person name="Middleton J."/>
        </authorList>
    </citation>
    <scope>NUCLEOTIDE SEQUENCE</scope>
    <source>
        <strain evidence="5">1387</strain>
    </source>
</reference>
<protein>
    <recommendedName>
        <fullName evidence="3">Putative 2-succinyl-6-hydroxy-2,4-cyclohexadiene-1-carboxylate synthase</fullName>
        <shortName evidence="3">SHCHC synthase</shortName>
        <ecNumber evidence="3">4.2.99.20</ecNumber>
    </recommendedName>
</protein>
<organism evidence="5 6">
    <name type="scientific">Staphylococcus agnetis</name>
    <dbReference type="NCBI Taxonomy" id="985762"/>
    <lineage>
        <taxon>Bacteria</taxon>
        <taxon>Bacillati</taxon>
        <taxon>Bacillota</taxon>
        <taxon>Bacilli</taxon>
        <taxon>Bacillales</taxon>
        <taxon>Staphylococcaceae</taxon>
        <taxon>Staphylococcus</taxon>
    </lineage>
</organism>
<evidence type="ECO:0000313" key="6">
    <source>
        <dbReference type="Proteomes" id="UP000646308"/>
    </source>
</evidence>
<evidence type="ECO:0000313" key="5">
    <source>
        <dbReference type="EMBL" id="NJI02960.1"/>
    </source>
</evidence>
<dbReference type="AlphaFoldDB" id="A0A2T4MKW1"/>
<dbReference type="EC" id="4.2.99.20" evidence="3"/>
<accession>A0A2T4MKW1</accession>
<comment type="pathway">
    <text evidence="3">Quinol/quinone metabolism; menaquinone biosynthesis.</text>
</comment>
<comment type="caution">
    <text evidence="5">The sequence shown here is derived from an EMBL/GenBank/DDBJ whole genome shotgun (WGS) entry which is preliminary data.</text>
</comment>
<evidence type="ECO:0000256" key="3">
    <source>
        <dbReference type="HAMAP-Rule" id="MF_01660"/>
    </source>
</evidence>
<comment type="function">
    <text evidence="3">Catalyzes a proton abstraction reaction that results in 2,5-elimination of pyruvate from 2-succinyl-5-enolpyruvyl-6-hydroxy-3-cyclohexene-1-carboxylate (SEPHCHC) and the formation of 2-succinyl-6-hydroxy-2,4-cyclohexadiene-1-carboxylate (SHCHC).</text>
</comment>
<dbReference type="NCBIfam" id="TIGR03695">
    <property type="entry name" value="menH_SHCHC"/>
    <property type="match status" value="1"/>
</dbReference>
<keyword evidence="2 3" id="KW-0456">Lyase</keyword>
<gene>
    <name evidence="3 5" type="primary">menH</name>
    <name evidence="5" type="ORF">GLV84_08990</name>
</gene>
<dbReference type="InterPro" id="IPR022485">
    <property type="entry name" value="SHCHC_synthase_MenH"/>
</dbReference>
<dbReference type="PANTHER" id="PTHR42916">
    <property type="entry name" value="2-SUCCINYL-5-ENOLPYRUVYL-6-HYDROXY-3-CYCLOHEXENE-1-CARBOXYLATE SYNTHASE"/>
    <property type="match status" value="1"/>
</dbReference>
<proteinExistence type="inferred from homology"/>
<dbReference type="GO" id="GO:0070205">
    <property type="term" value="F:2-succinyl-6-hydroxy-2,4-cyclohexadiene-1-carboxylate synthase activity"/>
    <property type="evidence" value="ECO:0007669"/>
    <property type="project" value="UniProtKB-UniRule"/>
</dbReference>
<dbReference type="InterPro" id="IPR000073">
    <property type="entry name" value="AB_hydrolase_1"/>
</dbReference>
<dbReference type="Gene3D" id="3.40.50.1820">
    <property type="entry name" value="alpha/beta hydrolase"/>
    <property type="match status" value="1"/>
</dbReference>
<feature type="domain" description="AB hydrolase-1" evidence="4">
    <location>
        <begin position="17"/>
        <end position="249"/>
    </location>
</feature>
<comment type="subunit">
    <text evidence="3">Monomer.</text>
</comment>
<dbReference type="Pfam" id="PF12697">
    <property type="entry name" value="Abhydrolase_6"/>
    <property type="match status" value="1"/>
</dbReference>
<evidence type="ECO:0000256" key="2">
    <source>
        <dbReference type="ARBA" id="ARBA00023239"/>
    </source>
</evidence>
<comment type="pathway">
    <text evidence="3">Quinol/quinone metabolism; 1,4-dihydroxy-2-naphthoate biosynthesis; 1,4-dihydroxy-2-naphthoate from chorismate: step 3/7.</text>
</comment>
<dbReference type="SUPFAM" id="SSF53474">
    <property type="entry name" value="alpha/beta-Hydrolases"/>
    <property type="match status" value="1"/>
</dbReference>
<comment type="catalytic activity">
    <reaction evidence="3">
        <text>5-enolpyruvoyl-6-hydroxy-2-succinyl-cyclohex-3-ene-1-carboxylate = (1R,6R)-6-hydroxy-2-succinyl-cyclohexa-2,4-diene-1-carboxylate + pyruvate</text>
        <dbReference type="Rhea" id="RHEA:25597"/>
        <dbReference type="ChEBI" id="CHEBI:15361"/>
        <dbReference type="ChEBI" id="CHEBI:58689"/>
        <dbReference type="ChEBI" id="CHEBI:58818"/>
        <dbReference type="EC" id="4.2.99.20"/>
    </reaction>
</comment>
<dbReference type="Proteomes" id="UP000646308">
    <property type="component" value="Unassembled WGS sequence"/>
</dbReference>
<dbReference type="EMBL" id="WMFL01000080">
    <property type="protein sequence ID" value="NJI02960.1"/>
    <property type="molecule type" value="Genomic_DNA"/>
</dbReference>
<sequence>MLHYKNHDAKQPSDIVLILLHGFISDSSTFDHHIKQLSETMKMVTIDLPGHGQDDSSMDQSWDFEWMGHQLHNVVQRFADKHVILHGYSMGARVALYYAIHHETRLSGLILESGSPGIQDEVMRTERIQVDLARARVLELAPLETFVNDWERLPLFQSQRFLSDVEQQRIRNMRLRQSPSRLAKALRDYGTGVMPNLWNDLANLQLPVQLIVGEWDEKFVEIAHNMKDDLPHAKLEVVPQVGHTVHVEDVAKFDTITLAFIKGLIEEANYGKTMGDTKGI</sequence>
<dbReference type="RefSeq" id="WP_107368600.1">
    <property type="nucleotide sequence ID" value="NZ_CP045927.1"/>
</dbReference>